<evidence type="ECO:0000313" key="5">
    <source>
        <dbReference type="EMBL" id="EGI76586.1"/>
    </source>
</evidence>
<dbReference type="Pfam" id="PF02910">
    <property type="entry name" value="Succ_DH_flav_C"/>
    <property type="match status" value="1"/>
</dbReference>
<dbReference type="Gene3D" id="1.20.58.100">
    <property type="entry name" value="Fumarate reductase/succinate dehydrogenase flavoprotein-like, C-terminal domain"/>
    <property type="match status" value="1"/>
</dbReference>
<dbReference type="Gene3D" id="3.50.50.60">
    <property type="entry name" value="FAD/NAD(P)-binding domain"/>
    <property type="match status" value="1"/>
</dbReference>
<accession>F3KUK9</accession>
<dbReference type="InterPro" id="IPR037099">
    <property type="entry name" value="Fum_R/Succ_DH_flav-like_C_sf"/>
</dbReference>
<feature type="domain" description="FAD-dependent oxidoreductase 2 FAD-binding" evidence="3">
    <location>
        <begin position="13"/>
        <end position="219"/>
    </location>
</feature>
<dbReference type="PRINTS" id="PR00411">
    <property type="entry name" value="PNDRDTASEI"/>
</dbReference>
<keyword evidence="2" id="KW-0560">Oxidoreductase</keyword>
<dbReference type="GO" id="GO:0000104">
    <property type="term" value="F:succinate dehydrogenase activity"/>
    <property type="evidence" value="ECO:0007669"/>
    <property type="project" value="TreeGrafter"/>
</dbReference>
<evidence type="ECO:0000256" key="1">
    <source>
        <dbReference type="ARBA" id="ARBA00022630"/>
    </source>
</evidence>
<gene>
    <name evidence="5" type="ORF">HGR_10715</name>
</gene>
<protein>
    <submittedName>
        <fullName evidence="5">Fumarate reductase/succinate dehydrogenase flavoprotein domain protein</fullName>
    </submittedName>
</protein>
<dbReference type="PIRSF" id="PIRSF000171">
    <property type="entry name" value="SDHA_APRA_LASPO"/>
    <property type="match status" value="1"/>
</dbReference>
<dbReference type="SUPFAM" id="SSF46977">
    <property type="entry name" value="Succinate dehydrogenase/fumarate reductase flavoprotein C-terminal domain"/>
    <property type="match status" value="1"/>
</dbReference>
<name>F3KUK9_9BURK</name>
<dbReference type="InterPro" id="IPR003953">
    <property type="entry name" value="FAD-dep_OxRdtase_2_FAD-bd"/>
</dbReference>
<keyword evidence="6" id="KW-1185">Reference proteome</keyword>
<dbReference type="EMBL" id="AEGR01000061">
    <property type="protein sequence ID" value="EGI76586.1"/>
    <property type="molecule type" value="Genomic_DNA"/>
</dbReference>
<dbReference type="SUPFAM" id="SSF51905">
    <property type="entry name" value="FAD/NAD(P)-binding domain"/>
    <property type="match status" value="1"/>
</dbReference>
<dbReference type="InterPro" id="IPR030664">
    <property type="entry name" value="SdhA/FrdA/AprA"/>
</dbReference>
<dbReference type="Proteomes" id="UP000016368">
    <property type="component" value="Unassembled WGS sequence"/>
</dbReference>
<proteinExistence type="predicted"/>
<dbReference type="STRING" id="887062.HGR_10715"/>
<evidence type="ECO:0000259" key="3">
    <source>
        <dbReference type="Pfam" id="PF00890"/>
    </source>
</evidence>
<comment type="caution">
    <text evidence="5">The sequence shown here is derived from an EMBL/GenBank/DDBJ whole genome shotgun (WGS) entry which is preliminary data.</text>
</comment>
<dbReference type="GO" id="GO:0050660">
    <property type="term" value="F:flavin adenine dinucleotide binding"/>
    <property type="evidence" value="ECO:0007669"/>
    <property type="project" value="TreeGrafter"/>
</dbReference>
<dbReference type="GO" id="GO:0009061">
    <property type="term" value="P:anaerobic respiration"/>
    <property type="evidence" value="ECO:0007669"/>
    <property type="project" value="TreeGrafter"/>
</dbReference>
<evidence type="ECO:0000259" key="4">
    <source>
        <dbReference type="Pfam" id="PF02910"/>
    </source>
</evidence>
<feature type="domain" description="Fumarate reductase/succinate dehydrogenase flavoprotein-like C-terminal" evidence="4">
    <location>
        <begin position="431"/>
        <end position="503"/>
    </location>
</feature>
<dbReference type="GO" id="GO:0005886">
    <property type="term" value="C:plasma membrane"/>
    <property type="evidence" value="ECO:0007669"/>
    <property type="project" value="TreeGrafter"/>
</dbReference>
<dbReference type="Pfam" id="PF00890">
    <property type="entry name" value="FAD_binding_2"/>
    <property type="match status" value="1"/>
</dbReference>
<reference evidence="5 6" key="1">
    <citation type="journal article" date="2011" name="EMBO J.">
        <title>Structural diversity of bacterial flagellar motors.</title>
        <authorList>
            <person name="Chen S."/>
            <person name="Beeby M."/>
            <person name="Murphy G.E."/>
            <person name="Leadbetter J.R."/>
            <person name="Hendrixson D.R."/>
            <person name="Briegel A."/>
            <person name="Li Z."/>
            <person name="Shi J."/>
            <person name="Tocheva E.I."/>
            <person name="Muller A."/>
            <person name="Dobro M.J."/>
            <person name="Jensen G.J."/>
        </authorList>
    </citation>
    <scope>NUCLEOTIDE SEQUENCE [LARGE SCALE GENOMIC DNA]</scope>
    <source>
        <strain evidence="5 6">ATCC 19624</strain>
    </source>
</reference>
<evidence type="ECO:0000313" key="6">
    <source>
        <dbReference type="Proteomes" id="UP000016368"/>
    </source>
</evidence>
<dbReference type="AlphaFoldDB" id="F3KUK9"/>
<dbReference type="GO" id="GO:0009055">
    <property type="term" value="F:electron transfer activity"/>
    <property type="evidence" value="ECO:0007669"/>
    <property type="project" value="TreeGrafter"/>
</dbReference>
<dbReference type="PRINTS" id="PR00368">
    <property type="entry name" value="FADPNR"/>
</dbReference>
<keyword evidence="1" id="KW-0285">Flavoprotein</keyword>
<organism evidence="5 6">
    <name type="scientific">Hylemonella gracilis ATCC 19624</name>
    <dbReference type="NCBI Taxonomy" id="887062"/>
    <lineage>
        <taxon>Bacteria</taxon>
        <taxon>Pseudomonadati</taxon>
        <taxon>Pseudomonadota</taxon>
        <taxon>Betaproteobacteria</taxon>
        <taxon>Burkholderiales</taxon>
        <taxon>Comamonadaceae</taxon>
        <taxon>Hylemonella</taxon>
    </lineage>
</organism>
<dbReference type="PANTHER" id="PTHR11632:SF51">
    <property type="entry name" value="SUCCINATE DEHYDROGENASE [UBIQUINONE] FLAVOPROTEIN SUBUNIT, MITOCHONDRIAL"/>
    <property type="match status" value="1"/>
</dbReference>
<dbReference type="eggNOG" id="COG1053">
    <property type="taxonomic scope" value="Bacteria"/>
</dbReference>
<dbReference type="PANTHER" id="PTHR11632">
    <property type="entry name" value="SUCCINATE DEHYDROGENASE 2 FLAVOPROTEIN SUBUNIT"/>
    <property type="match status" value="1"/>
</dbReference>
<evidence type="ECO:0000256" key="2">
    <source>
        <dbReference type="ARBA" id="ARBA00023002"/>
    </source>
</evidence>
<sequence length="553" mass="59331">MSGADGQQRYEADVVVIGGGPAGAWAAISARARGASVILADKGFCGTSGATAPSGTGLWYVPPDPAQREHARFGRYAMGGHLAEHVWMERVLEQTWQNAHQLAEWGYPFPEDASGVAQRTSLQGPEYMRLLRKQVKSAGARILDHSPVLELLVDDTGHVAGVRGLHSDTQESWVARAGAVIIATGGCAFLSRALGCNVLTGDGLLMAAEVGAELSGMEFSNAYGLGAAISSVTKSLFYNWATFYYEDGTPVPGAGSSRGRGVIAETLRTQPVYACVDKADEQTQTWMRGAQPNFFLPFDRLGLDPFTQRFKVALRLEGTVRGTGGLRLVDESCATGVPGLYAAGDAATRELICGGFTGGGSHNAAWACSSGFWAGAGAADFSHQHRASTRRPLLHAGTVGLNTTGLRRWDAEQVIREVQAEVWPTERNWTRRADLLEESLIRLDALWARLGQSAPAEGGRATVRAREAAAMLATSRWMYRSALARKESRGMARRQEYREADAAQRHRLLSGGLDEVWTRPEAVREAVQVELPGQTQGAAHDALQSQGVARAIA</sequence>
<dbReference type="InterPro" id="IPR015939">
    <property type="entry name" value="Fum_Rdtase/Succ_DH_flav-like_C"/>
</dbReference>
<dbReference type="InterPro" id="IPR036188">
    <property type="entry name" value="FAD/NAD-bd_sf"/>
</dbReference>